<dbReference type="GO" id="GO:0006974">
    <property type="term" value="P:DNA damage response"/>
    <property type="evidence" value="ECO:0007669"/>
    <property type="project" value="TreeGrafter"/>
</dbReference>
<dbReference type="InterPro" id="IPR007497">
    <property type="entry name" value="SIMPL/DUF541"/>
</dbReference>
<feature type="chain" id="PRO_5012787444" evidence="1">
    <location>
        <begin position="21"/>
        <end position="239"/>
    </location>
</feature>
<proteinExistence type="predicted"/>
<dbReference type="RefSeq" id="WP_098193289.1">
    <property type="nucleotide sequence ID" value="NZ_CP023777.1"/>
</dbReference>
<keyword evidence="3" id="KW-1185">Reference proteome</keyword>
<evidence type="ECO:0000256" key="1">
    <source>
        <dbReference type="SAM" id="SignalP"/>
    </source>
</evidence>
<keyword evidence="1" id="KW-0732">Signal</keyword>
<dbReference type="PANTHER" id="PTHR34387:SF1">
    <property type="entry name" value="PERIPLASMIC IMMUNOGENIC PROTEIN"/>
    <property type="match status" value="1"/>
</dbReference>
<dbReference type="PANTHER" id="PTHR34387">
    <property type="entry name" value="SLR1258 PROTEIN"/>
    <property type="match status" value="1"/>
</dbReference>
<dbReference type="KEGG" id="cbae:COR50_06750"/>
<feature type="signal peptide" evidence="1">
    <location>
        <begin position="1"/>
        <end position="20"/>
    </location>
</feature>
<dbReference type="Gene3D" id="3.30.70.2970">
    <property type="entry name" value="Protein of unknown function (DUF541), domain 2"/>
    <property type="match status" value="1"/>
</dbReference>
<dbReference type="AlphaFoldDB" id="A0A291QSQ1"/>
<sequence>MKKLMLLVLAAVGLSTAVMAQTENQKPVKKIEVNGSAEMEITPDEIYVSITLREYKKKNGRKVTITTLEQQLQKAVNEAGIPKENFTIENVFGYNSDYWWRKKKDDEEFMARKQYRLKVGDLNKINAIMAKVDDDGIESVNVSSYTSSKMEEYRKEVKIKALQAAKAKAGYLLSGIGENLGGVIEVREVNTDNYSDVRPVAMYANTMARKAEAADVPDSDISFKTIKIRAEVYAVFGIK</sequence>
<evidence type="ECO:0000313" key="2">
    <source>
        <dbReference type="EMBL" id="ATL46903.1"/>
    </source>
</evidence>
<accession>A0A291QSQ1</accession>
<gene>
    <name evidence="2" type="ORF">COR50_06750</name>
</gene>
<name>A0A291QSQ1_9BACT</name>
<reference evidence="2 3" key="1">
    <citation type="submission" date="2017-10" db="EMBL/GenBank/DDBJ databases">
        <title>Paenichitinophaga pekingensis gen. nov., sp. nov., isolated from activated sludge.</title>
        <authorList>
            <person name="Jin D."/>
            <person name="Kong X."/>
            <person name="Deng Y."/>
            <person name="Bai Z."/>
        </authorList>
    </citation>
    <scope>NUCLEOTIDE SEQUENCE [LARGE SCALE GENOMIC DNA]</scope>
    <source>
        <strain evidence="2 3">13</strain>
    </source>
</reference>
<dbReference type="EMBL" id="CP023777">
    <property type="protein sequence ID" value="ATL46903.1"/>
    <property type="molecule type" value="Genomic_DNA"/>
</dbReference>
<evidence type="ECO:0000313" key="3">
    <source>
        <dbReference type="Proteomes" id="UP000220133"/>
    </source>
</evidence>
<dbReference type="Gene3D" id="3.30.110.170">
    <property type="entry name" value="Protein of unknown function (DUF541), domain 1"/>
    <property type="match status" value="1"/>
</dbReference>
<organism evidence="2 3">
    <name type="scientific">Chitinophaga caeni</name>
    <dbReference type="NCBI Taxonomy" id="2029983"/>
    <lineage>
        <taxon>Bacteria</taxon>
        <taxon>Pseudomonadati</taxon>
        <taxon>Bacteroidota</taxon>
        <taxon>Chitinophagia</taxon>
        <taxon>Chitinophagales</taxon>
        <taxon>Chitinophagaceae</taxon>
        <taxon>Chitinophaga</taxon>
    </lineage>
</organism>
<protein>
    <submittedName>
        <fullName evidence="2">SIMPL domain-containing protein</fullName>
    </submittedName>
</protein>
<dbReference type="Proteomes" id="UP000220133">
    <property type="component" value="Chromosome"/>
</dbReference>
<dbReference type="InterPro" id="IPR052022">
    <property type="entry name" value="26kDa_periplasmic_antigen"/>
</dbReference>
<dbReference type="OrthoDB" id="1242975at2"/>
<dbReference type="Pfam" id="PF04402">
    <property type="entry name" value="SIMPL"/>
    <property type="match status" value="1"/>
</dbReference>